<dbReference type="AlphaFoldDB" id="A0A498J950"/>
<feature type="region of interest" description="Disordered" evidence="1">
    <location>
        <begin position="1"/>
        <end position="28"/>
    </location>
</feature>
<accession>A0A498J950</accession>
<proteinExistence type="predicted"/>
<reference evidence="2 3" key="1">
    <citation type="submission" date="2018-10" db="EMBL/GenBank/DDBJ databases">
        <title>A high-quality apple genome assembly.</title>
        <authorList>
            <person name="Hu J."/>
        </authorList>
    </citation>
    <scope>NUCLEOTIDE SEQUENCE [LARGE SCALE GENOMIC DNA]</scope>
    <source>
        <strain evidence="3">cv. HFTH1</strain>
        <tissue evidence="2">Young leaf</tissue>
    </source>
</reference>
<dbReference type="Proteomes" id="UP000290289">
    <property type="component" value="Chromosome 8"/>
</dbReference>
<name>A0A498J950_MALDO</name>
<evidence type="ECO:0000256" key="1">
    <source>
        <dbReference type="SAM" id="MobiDB-lite"/>
    </source>
</evidence>
<comment type="caution">
    <text evidence="2">The sequence shown here is derived from an EMBL/GenBank/DDBJ whole genome shotgun (WGS) entry which is preliminary data.</text>
</comment>
<organism evidence="2 3">
    <name type="scientific">Malus domestica</name>
    <name type="common">Apple</name>
    <name type="synonym">Pyrus malus</name>
    <dbReference type="NCBI Taxonomy" id="3750"/>
    <lineage>
        <taxon>Eukaryota</taxon>
        <taxon>Viridiplantae</taxon>
        <taxon>Streptophyta</taxon>
        <taxon>Embryophyta</taxon>
        <taxon>Tracheophyta</taxon>
        <taxon>Spermatophyta</taxon>
        <taxon>Magnoliopsida</taxon>
        <taxon>eudicotyledons</taxon>
        <taxon>Gunneridae</taxon>
        <taxon>Pentapetalae</taxon>
        <taxon>rosids</taxon>
        <taxon>fabids</taxon>
        <taxon>Rosales</taxon>
        <taxon>Rosaceae</taxon>
        <taxon>Amygdaloideae</taxon>
        <taxon>Maleae</taxon>
        <taxon>Malus</taxon>
    </lineage>
</organism>
<sequence>MEEASEGENQNKNHDPNPQSKTRTAAVPSSILHRPTGIRFRPDQYLHISYSYGPPPFQRPLSNPLPPLRPGYLRHRNLCSRPPQPKLLCHLLRLQLRLILLRQKRNFDPSPKLGRTHFLCLLVLSDQRFDMDPSKSSMSSSPSSFSQFSSTRTGFNGKIAPRESKGIYNLTIPVRGRASPSAG</sequence>
<keyword evidence="3" id="KW-1185">Reference proteome</keyword>
<evidence type="ECO:0000313" key="3">
    <source>
        <dbReference type="Proteomes" id="UP000290289"/>
    </source>
</evidence>
<dbReference type="EMBL" id="RDQH01000334">
    <property type="protein sequence ID" value="RXH92010.1"/>
    <property type="molecule type" value="Genomic_DNA"/>
</dbReference>
<evidence type="ECO:0000313" key="2">
    <source>
        <dbReference type="EMBL" id="RXH92010.1"/>
    </source>
</evidence>
<protein>
    <submittedName>
        <fullName evidence="2">Uncharacterized protein</fullName>
    </submittedName>
</protein>
<gene>
    <name evidence="2" type="ORF">DVH24_021033</name>
</gene>